<dbReference type="AlphaFoldDB" id="A0A1G9PCS6"/>
<keyword evidence="1" id="KW-0812">Transmembrane</keyword>
<evidence type="ECO:0000313" key="2">
    <source>
        <dbReference type="EMBL" id="SDL96291.1"/>
    </source>
</evidence>
<organism evidence="2 3">
    <name type="scientific">Romboutsia lituseburensis DSM 797</name>
    <dbReference type="NCBI Taxonomy" id="1121325"/>
    <lineage>
        <taxon>Bacteria</taxon>
        <taxon>Bacillati</taxon>
        <taxon>Bacillota</taxon>
        <taxon>Clostridia</taxon>
        <taxon>Peptostreptococcales</taxon>
        <taxon>Peptostreptococcaceae</taxon>
        <taxon>Romboutsia</taxon>
    </lineage>
</organism>
<accession>A0A1G9PCS6</accession>
<protein>
    <submittedName>
        <fullName evidence="2">Uncharacterized protein</fullName>
    </submittedName>
</protein>
<reference evidence="2 3" key="1">
    <citation type="submission" date="2016-10" db="EMBL/GenBank/DDBJ databases">
        <authorList>
            <person name="de Groot N.N."/>
        </authorList>
    </citation>
    <scope>NUCLEOTIDE SEQUENCE [LARGE SCALE GENOMIC DNA]</scope>
    <source>
        <strain evidence="2 3">DSM 797</strain>
    </source>
</reference>
<dbReference type="EMBL" id="FNGW01000004">
    <property type="protein sequence ID" value="SDL96291.1"/>
    <property type="molecule type" value="Genomic_DNA"/>
</dbReference>
<evidence type="ECO:0000256" key="1">
    <source>
        <dbReference type="SAM" id="Phobius"/>
    </source>
</evidence>
<evidence type="ECO:0000313" key="3">
    <source>
        <dbReference type="Proteomes" id="UP000199068"/>
    </source>
</evidence>
<dbReference type="Proteomes" id="UP000199068">
    <property type="component" value="Unassembled WGS sequence"/>
</dbReference>
<feature type="transmembrane region" description="Helical" evidence="1">
    <location>
        <begin position="207"/>
        <end position="224"/>
    </location>
</feature>
<sequence length="372" mass="42466">MAKVLKSKYNSTGERCVDACLNYGELRYINEDGSPISVEIPCDKYDEAISDFEDRIKEGLTQTDIDPKEVLKRGSVTYNQAKTIACDGRLRGLNFYDIDGSIECDHILGISGSMEYALAMWNGDNREDALIKSIVRAIKVYGEEFINGLSLDNTVDESSYLRFAKRLKEVDNMINVELYQVRNYEIDNELYVEDLDSKQKLIRNIDLPLGFIGAFIGFIVVQAVTNFGKLIDDTEIYLIINLVTMIIFALIVMKFTKVVSSKYIKNSNFSIMEMFNEELEKVIYENLLTEKEVKIILKNITKGEVSKLLMDMKGSVNKKVSSNTIVTKETKFIMDARRIVILPSEYEVKQMLAKLVSTYQDKLSTDYNVKNI</sequence>
<keyword evidence="3" id="KW-1185">Reference proteome</keyword>
<gene>
    <name evidence="2" type="ORF">SAMN04515677_104298</name>
</gene>
<keyword evidence="1" id="KW-1133">Transmembrane helix</keyword>
<name>A0A1G9PCS6_9FIRM</name>
<feature type="transmembrane region" description="Helical" evidence="1">
    <location>
        <begin position="236"/>
        <end position="255"/>
    </location>
</feature>
<keyword evidence="1" id="KW-0472">Membrane</keyword>
<proteinExistence type="predicted"/>
<dbReference type="RefSeq" id="WP_092725680.1">
    <property type="nucleotide sequence ID" value="NZ_FNGW01000004.1"/>
</dbReference>
<dbReference type="STRING" id="1121325.SAMN04515677_104298"/>